<evidence type="ECO:0000313" key="1">
    <source>
        <dbReference type="EMBL" id="KIM77061.1"/>
    </source>
</evidence>
<organism evidence="1 2">
    <name type="scientific">Piloderma croceum (strain F 1598)</name>
    <dbReference type="NCBI Taxonomy" id="765440"/>
    <lineage>
        <taxon>Eukaryota</taxon>
        <taxon>Fungi</taxon>
        <taxon>Dikarya</taxon>
        <taxon>Basidiomycota</taxon>
        <taxon>Agaricomycotina</taxon>
        <taxon>Agaricomycetes</taxon>
        <taxon>Agaricomycetidae</taxon>
        <taxon>Atheliales</taxon>
        <taxon>Atheliaceae</taxon>
        <taxon>Piloderma</taxon>
    </lineage>
</organism>
<reference evidence="2" key="2">
    <citation type="submission" date="2015-01" db="EMBL/GenBank/DDBJ databases">
        <title>Evolutionary Origins and Diversification of the Mycorrhizal Mutualists.</title>
        <authorList>
            <consortium name="DOE Joint Genome Institute"/>
            <consortium name="Mycorrhizal Genomics Consortium"/>
            <person name="Kohler A."/>
            <person name="Kuo A."/>
            <person name="Nagy L.G."/>
            <person name="Floudas D."/>
            <person name="Copeland A."/>
            <person name="Barry K.W."/>
            <person name="Cichocki N."/>
            <person name="Veneault-Fourrey C."/>
            <person name="LaButti K."/>
            <person name="Lindquist E.A."/>
            <person name="Lipzen A."/>
            <person name="Lundell T."/>
            <person name="Morin E."/>
            <person name="Murat C."/>
            <person name="Riley R."/>
            <person name="Ohm R."/>
            <person name="Sun H."/>
            <person name="Tunlid A."/>
            <person name="Henrissat B."/>
            <person name="Grigoriev I.V."/>
            <person name="Hibbett D.S."/>
            <person name="Martin F."/>
        </authorList>
    </citation>
    <scope>NUCLEOTIDE SEQUENCE [LARGE SCALE GENOMIC DNA]</scope>
    <source>
        <strain evidence="2">F 1598</strain>
    </source>
</reference>
<evidence type="ECO:0000313" key="2">
    <source>
        <dbReference type="Proteomes" id="UP000054166"/>
    </source>
</evidence>
<proteinExistence type="predicted"/>
<accession>A0A0C3FBI1</accession>
<dbReference type="InParanoid" id="A0A0C3FBI1"/>
<dbReference type="STRING" id="765440.A0A0C3FBI1"/>
<dbReference type="EMBL" id="KN833028">
    <property type="protein sequence ID" value="KIM77061.1"/>
    <property type="molecule type" value="Genomic_DNA"/>
</dbReference>
<dbReference type="OrthoDB" id="3363652at2759"/>
<feature type="non-terminal residue" evidence="1">
    <location>
        <position position="121"/>
    </location>
</feature>
<dbReference type="Proteomes" id="UP000054166">
    <property type="component" value="Unassembled WGS sequence"/>
</dbReference>
<dbReference type="HOGENOM" id="CLU_119163_1_0_1"/>
<dbReference type="AlphaFoldDB" id="A0A0C3FBI1"/>
<keyword evidence="2" id="KW-1185">Reference proteome</keyword>
<protein>
    <submittedName>
        <fullName evidence="1">Uncharacterized protein</fullName>
    </submittedName>
</protein>
<reference evidence="1 2" key="1">
    <citation type="submission" date="2014-04" db="EMBL/GenBank/DDBJ databases">
        <authorList>
            <consortium name="DOE Joint Genome Institute"/>
            <person name="Kuo A."/>
            <person name="Tarkka M."/>
            <person name="Buscot F."/>
            <person name="Kohler A."/>
            <person name="Nagy L.G."/>
            <person name="Floudas D."/>
            <person name="Copeland A."/>
            <person name="Barry K.W."/>
            <person name="Cichocki N."/>
            <person name="Veneault-Fourrey C."/>
            <person name="LaButti K."/>
            <person name="Lindquist E.A."/>
            <person name="Lipzen A."/>
            <person name="Lundell T."/>
            <person name="Morin E."/>
            <person name="Murat C."/>
            <person name="Sun H."/>
            <person name="Tunlid A."/>
            <person name="Henrissat B."/>
            <person name="Grigoriev I.V."/>
            <person name="Hibbett D.S."/>
            <person name="Martin F."/>
            <person name="Nordberg H.P."/>
            <person name="Cantor M.N."/>
            <person name="Hua S.X."/>
        </authorList>
    </citation>
    <scope>NUCLEOTIDE SEQUENCE [LARGE SCALE GENOMIC DNA]</scope>
    <source>
        <strain evidence="1 2">F 1598</strain>
    </source>
</reference>
<name>A0A0C3FBI1_PILCF</name>
<gene>
    <name evidence="1" type="ORF">PILCRDRAFT_77101</name>
</gene>
<sequence>MANIVTEQEFTINRGDNTSPRLTNPFTEEHIEEILQKIAIGPDLTTEQRNEVEALIRDYADVFALSLSEVKVVDWYKHHLNVDPTVKLPKKTAQHPVTEAQKDWFYSILDEMENAHVIQRV</sequence>